<feature type="region of interest" description="Disordered" evidence="1">
    <location>
        <begin position="303"/>
        <end position="341"/>
    </location>
</feature>
<name>A0A7R8YS22_HERIL</name>
<accession>A0A7R8YS22</accession>
<feature type="region of interest" description="Disordered" evidence="1">
    <location>
        <begin position="37"/>
        <end position="81"/>
    </location>
</feature>
<protein>
    <submittedName>
        <fullName evidence="2">Uncharacterized protein</fullName>
    </submittedName>
</protein>
<gene>
    <name evidence="2" type="ORF">HERILL_LOCUS6423</name>
</gene>
<reference evidence="2 3" key="1">
    <citation type="submission" date="2020-11" db="EMBL/GenBank/DDBJ databases">
        <authorList>
            <person name="Wallbank WR R."/>
            <person name="Pardo Diaz C."/>
            <person name="Kozak K."/>
            <person name="Martin S."/>
            <person name="Jiggins C."/>
            <person name="Moest M."/>
            <person name="Warren A I."/>
            <person name="Generalovic N T."/>
            <person name="Byers J.R.P. K."/>
            <person name="Montejo-Kovacevich G."/>
            <person name="Yen C E."/>
        </authorList>
    </citation>
    <scope>NUCLEOTIDE SEQUENCE [LARGE SCALE GENOMIC DNA]</scope>
</reference>
<evidence type="ECO:0000313" key="3">
    <source>
        <dbReference type="Proteomes" id="UP000594454"/>
    </source>
</evidence>
<sequence length="642" mass="68678">MGFFMKSDYEELSESLGLPANVVKNFVQNRRTLQIKQGLRQPIRRRKTKTPSDDDPLSQADDGLIPEADSSQDTVTDLVGGSEASNNDALLSNLTADLPSATTITPISFEVKVVDGSTVVEMKVDPTVNATVAKDLEAEIVESASTSASVTENKVVEASSSQGLTINTERSSLHGGLICAVTDDNVAGVVSPDVTASIEGVKTDNEGMHANMIGVATENKTSCFIPEVDGLKVNSERSSLHTGKIGCECCDTHSLPLMEVNKPEACHGGEGALIPPVTSENFQTLVQGGTTETISREAEIQISGSAPFNSNEKGNTSWPETRDTTLNGGTPLSSSDESSVSHFPKLTGIVRTNMAIGESQAHYRASSEELKRADSLVSESLSSSVEPPRVDSNVPPMSDCEVAIAMFEKELAKLHAASKTTFRRMTAADVAALSASDKEEILSDINEYINSDLRRNGSIESGMMNVSVCSIQRYQQVNSLATYNIINYRKLAGGFQPNNAAPGGMSGHPQNAQVSGALHLNNSVPAGMSAQTHNGQRVWDVPSQYKQVYDMDNTTACINGNQQIGPFGQVWRNSNPATYRSHSQGGYQNSGYMNGYRMPSRLLPFISAHPPLANPPGVVPFIAPPPAGSNYLASHPFQQKYC</sequence>
<evidence type="ECO:0000313" key="2">
    <source>
        <dbReference type="EMBL" id="CAD7083466.1"/>
    </source>
</evidence>
<dbReference type="Proteomes" id="UP000594454">
    <property type="component" value="Chromosome 2"/>
</dbReference>
<dbReference type="GO" id="GO:0003677">
    <property type="term" value="F:DNA binding"/>
    <property type="evidence" value="ECO:0007669"/>
    <property type="project" value="InterPro"/>
</dbReference>
<dbReference type="InterPro" id="IPR001356">
    <property type="entry name" value="HD"/>
</dbReference>
<dbReference type="InParanoid" id="A0A7R8YS22"/>
<proteinExistence type="predicted"/>
<dbReference type="CDD" id="cd00086">
    <property type="entry name" value="homeodomain"/>
    <property type="match status" value="1"/>
</dbReference>
<dbReference type="AlphaFoldDB" id="A0A7R8YS22"/>
<organism evidence="2 3">
    <name type="scientific">Hermetia illucens</name>
    <name type="common">Black soldier fly</name>
    <dbReference type="NCBI Taxonomy" id="343691"/>
    <lineage>
        <taxon>Eukaryota</taxon>
        <taxon>Metazoa</taxon>
        <taxon>Ecdysozoa</taxon>
        <taxon>Arthropoda</taxon>
        <taxon>Hexapoda</taxon>
        <taxon>Insecta</taxon>
        <taxon>Pterygota</taxon>
        <taxon>Neoptera</taxon>
        <taxon>Endopterygota</taxon>
        <taxon>Diptera</taxon>
        <taxon>Brachycera</taxon>
        <taxon>Stratiomyomorpha</taxon>
        <taxon>Stratiomyidae</taxon>
        <taxon>Hermetiinae</taxon>
        <taxon>Hermetia</taxon>
    </lineage>
</organism>
<dbReference type="EMBL" id="LR899010">
    <property type="protein sequence ID" value="CAD7083466.1"/>
    <property type="molecule type" value="Genomic_DNA"/>
</dbReference>
<keyword evidence="3" id="KW-1185">Reference proteome</keyword>
<evidence type="ECO:0000256" key="1">
    <source>
        <dbReference type="SAM" id="MobiDB-lite"/>
    </source>
</evidence>